<dbReference type="AlphaFoldDB" id="A0A4Y7K1W4"/>
<reference evidence="7 8" key="1">
    <citation type="journal article" date="2018" name="Science">
        <title>The opium poppy genome and morphinan production.</title>
        <authorList>
            <person name="Guo L."/>
            <person name="Winzer T."/>
            <person name="Yang X."/>
            <person name="Li Y."/>
            <person name="Ning Z."/>
            <person name="He Z."/>
            <person name="Teodor R."/>
            <person name="Lu Y."/>
            <person name="Bowser T.A."/>
            <person name="Graham I.A."/>
            <person name="Ye K."/>
        </authorList>
    </citation>
    <scope>NUCLEOTIDE SEQUENCE [LARGE SCALE GENOMIC DNA]</scope>
    <source>
        <strain evidence="8">cv. HN1</strain>
        <tissue evidence="7">Leaves</tissue>
    </source>
</reference>
<gene>
    <name evidence="7" type="ORF">C5167_011045</name>
</gene>
<comment type="subcellular location">
    <subcellularLocation>
        <location evidence="1">Membrane</location>
        <topology evidence="1">Multi-pass membrane protein</topology>
    </subcellularLocation>
</comment>
<comment type="similarity">
    <text evidence="2 6">Belongs to the multi antimicrobial extrusion (MATE) (TC 2.A.66.1) family.</text>
</comment>
<keyword evidence="5 6" id="KW-0472">Membrane</keyword>
<feature type="transmembrane region" description="Helical" evidence="6">
    <location>
        <begin position="317"/>
        <end position="339"/>
    </location>
</feature>
<accession>A0A4Y7K1W4</accession>
<name>A0A4Y7K1W4_PAPSO</name>
<feature type="transmembrane region" description="Helical" evidence="6">
    <location>
        <begin position="413"/>
        <end position="440"/>
    </location>
</feature>
<evidence type="ECO:0000256" key="1">
    <source>
        <dbReference type="ARBA" id="ARBA00004141"/>
    </source>
</evidence>
<keyword evidence="4 6" id="KW-1133">Transmembrane helix</keyword>
<evidence type="ECO:0000256" key="4">
    <source>
        <dbReference type="ARBA" id="ARBA00022989"/>
    </source>
</evidence>
<dbReference type="STRING" id="3469.A0A4Y7K1W4"/>
<proteinExistence type="inferred from homology"/>
<sequence length="602" mass="64066">MASTYMHGSPSNGLTSKPIKRMAAFSTPFCAVRTQRNHLTLMDKTNGIHSTNGLKKVGFSCGETMSASQAQLFSLRITPSRKTGFLVVRNQVSDSDLGNVEEKFRVQEESGDVPKSFKQGTEKLAENLISSSSNLSVTQELVGLSLPAFGGQAIDPLAQLMETAYIGSFGPLELASAGISVSIFNVISKLFNIPLLGIATSFVAEDISKAAAKESASALVADGSFQKESNNGRPLEVPEKKQLASVSTALLLAVGIGVFEAISLYIGSGFFLTLMGVSPASSMRIPAERFLKLRAIGAPAVVLSLALQGIFRGVGNLVAVFLFPLLMYTFGLGVIGSAIATVSSQYITTILLIWILSKKVILLPPKMENLQFGGYVKSGGFLMGRTLAVLGSVTLGTSMAARQGPLRMAAHQICFQVWLAVSLLADALASSAQAMIASSYSEGDYSRVKEITILVLKTGLFSGLALTIILGASFGKIATLFTSDAEVLAIARSGILFVCASQPLNALAFVCDGLHYGVSDFKYAAQSMMLVGSVTSAFLLYAPPIYGLPGVWMGLSLFMGLRMVAGLMRFMSKSGPWWFLHKDFQNSQNGSKSDETYELIII</sequence>
<feature type="transmembrane region" description="Helical" evidence="6">
    <location>
        <begin position="494"/>
        <end position="518"/>
    </location>
</feature>
<evidence type="ECO:0000313" key="8">
    <source>
        <dbReference type="Proteomes" id="UP000316621"/>
    </source>
</evidence>
<comment type="caution">
    <text evidence="6">Lacks conserved residue(s) required for the propagation of feature annotation.</text>
</comment>
<dbReference type="GO" id="GO:0015297">
    <property type="term" value="F:antiporter activity"/>
    <property type="evidence" value="ECO:0007669"/>
    <property type="project" value="InterPro"/>
</dbReference>
<dbReference type="Gramene" id="RZC67353">
    <property type="protein sequence ID" value="RZC67353"/>
    <property type="gene ID" value="C5167_011045"/>
</dbReference>
<evidence type="ECO:0000313" key="7">
    <source>
        <dbReference type="EMBL" id="RZC67353.1"/>
    </source>
</evidence>
<protein>
    <recommendedName>
        <fullName evidence="6">Protein DETOXIFICATION</fullName>
    </recommendedName>
    <alternativeName>
        <fullName evidence="6">Multidrug and toxic compound extrusion protein</fullName>
    </alternativeName>
</protein>
<feature type="transmembrane region" description="Helical" evidence="6">
    <location>
        <begin position="249"/>
        <end position="272"/>
    </location>
</feature>
<dbReference type="GO" id="GO:0042910">
    <property type="term" value="F:xenobiotic transmembrane transporter activity"/>
    <property type="evidence" value="ECO:0007669"/>
    <property type="project" value="InterPro"/>
</dbReference>
<dbReference type="GO" id="GO:0016020">
    <property type="term" value="C:membrane"/>
    <property type="evidence" value="ECO:0007669"/>
    <property type="project" value="UniProtKB-SubCell"/>
</dbReference>
<dbReference type="Proteomes" id="UP000316621">
    <property type="component" value="Chromosome 6"/>
</dbReference>
<dbReference type="CDD" id="cd13136">
    <property type="entry name" value="MATE_DinF_like"/>
    <property type="match status" value="1"/>
</dbReference>
<feature type="transmembrane region" description="Helical" evidence="6">
    <location>
        <begin position="538"/>
        <end position="561"/>
    </location>
</feature>
<evidence type="ECO:0000256" key="2">
    <source>
        <dbReference type="ARBA" id="ARBA00010199"/>
    </source>
</evidence>
<dbReference type="PANTHER" id="PTHR42893">
    <property type="entry name" value="PROTEIN DETOXIFICATION 44, CHLOROPLASTIC-RELATED"/>
    <property type="match status" value="1"/>
</dbReference>
<dbReference type="InterPro" id="IPR002528">
    <property type="entry name" value="MATE_fam"/>
</dbReference>
<dbReference type="PANTHER" id="PTHR42893:SF45">
    <property type="entry name" value="PROTEIN DETOXIFICATION 45, CHLOROPLASTIC"/>
    <property type="match status" value="1"/>
</dbReference>
<feature type="transmembrane region" description="Helical" evidence="6">
    <location>
        <begin position="293"/>
        <end position="311"/>
    </location>
</feature>
<feature type="transmembrane region" description="Helical" evidence="6">
    <location>
        <begin position="382"/>
        <end position="401"/>
    </location>
</feature>
<evidence type="ECO:0000256" key="3">
    <source>
        <dbReference type="ARBA" id="ARBA00022692"/>
    </source>
</evidence>
<feature type="transmembrane region" description="Helical" evidence="6">
    <location>
        <begin position="346"/>
        <end position="362"/>
    </location>
</feature>
<keyword evidence="3 6" id="KW-0812">Transmembrane</keyword>
<dbReference type="EMBL" id="CM010720">
    <property type="protein sequence ID" value="RZC67353.1"/>
    <property type="molecule type" value="Genomic_DNA"/>
</dbReference>
<organism evidence="7 8">
    <name type="scientific">Papaver somniferum</name>
    <name type="common">Opium poppy</name>
    <dbReference type="NCBI Taxonomy" id="3469"/>
    <lineage>
        <taxon>Eukaryota</taxon>
        <taxon>Viridiplantae</taxon>
        <taxon>Streptophyta</taxon>
        <taxon>Embryophyta</taxon>
        <taxon>Tracheophyta</taxon>
        <taxon>Spermatophyta</taxon>
        <taxon>Magnoliopsida</taxon>
        <taxon>Ranunculales</taxon>
        <taxon>Papaveraceae</taxon>
        <taxon>Papaveroideae</taxon>
        <taxon>Papaver</taxon>
    </lineage>
</organism>
<evidence type="ECO:0000256" key="5">
    <source>
        <dbReference type="ARBA" id="ARBA00023136"/>
    </source>
</evidence>
<dbReference type="InterPro" id="IPR044644">
    <property type="entry name" value="DinF-like"/>
</dbReference>
<feature type="transmembrane region" description="Helical" evidence="6">
    <location>
        <begin position="460"/>
        <end position="482"/>
    </location>
</feature>
<dbReference type="OMA" id="RIWGAPF"/>
<keyword evidence="8" id="KW-1185">Reference proteome</keyword>
<dbReference type="NCBIfam" id="TIGR00797">
    <property type="entry name" value="matE"/>
    <property type="match status" value="1"/>
</dbReference>
<dbReference type="Pfam" id="PF01554">
    <property type="entry name" value="MatE"/>
    <property type="match status" value="1"/>
</dbReference>
<evidence type="ECO:0000256" key="6">
    <source>
        <dbReference type="RuleBase" id="RU004914"/>
    </source>
</evidence>